<comment type="caution">
    <text evidence="8">The sequence shown here is derived from an EMBL/GenBank/DDBJ whole genome shotgun (WGS) entry which is preliminary data.</text>
</comment>
<name>A0ABV1N1C1_9GAMM</name>
<sequence>MTNAQALDALEALRVQVESGDVDTVLVCLVDMQGRLMGKRLHARHFVEHGWEETHCCNYLLATDLEMETPDGYASTSWRAGYGDYIMKPDLATLRPVPWLEGTVMLLCDVLDHHTHEPVAHAPRAILKRQLERLKEMGFDAIMATELEFFLFEKPLDEIRKEGFRDLQPISGYNEDYHLFQTTKEEHVLRPLRNHLHAAGIPVEGTKGEAGSGQEELNIRYAEALDTADYHTIAKHATKEIAWQQGRAVTFLPKWHHDHSGSSTHIHQSLWQQGAPAFFDDGEARGMSPLMQHYLAGLLKYAPDYTYFLAPYINSYKRFQKGSFAPTRTVWSVDNRTAGFRLCAEDTRAVRIECRIGGSDLNPYLAMAGQLAAGIKGIEEQLELPPPAEGDTYEGETGLIPQSLRDARDALAASTMLREAMGDEVIDHYARAAEVEMEDFARVVTDYEVARGFERS</sequence>
<reference evidence="8 9" key="1">
    <citation type="submission" date="2024-05" db="EMBL/GenBank/DDBJ databases">
        <title>Halomonas sp. CS7 16S ribosomal RNA gene Genome sequencing and assembly.</title>
        <authorList>
            <person name="Yook S."/>
        </authorList>
    </citation>
    <scope>NUCLEOTIDE SEQUENCE [LARGE SCALE GENOMIC DNA]</scope>
    <source>
        <strain evidence="8 9">CS7</strain>
    </source>
</reference>
<dbReference type="InterPro" id="IPR008147">
    <property type="entry name" value="Gln_synt_N"/>
</dbReference>
<evidence type="ECO:0000256" key="2">
    <source>
        <dbReference type="ARBA" id="ARBA00022741"/>
    </source>
</evidence>
<dbReference type="Pfam" id="PF00120">
    <property type="entry name" value="Gln-synt_C"/>
    <property type="match status" value="1"/>
</dbReference>
<evidence type="ECO:0000256" key="3">
    <source>
        <dbReference type="ARBA" id="ARBA00022840"/>
    </source>
</evidence>
<evidence type="ECO:0000256" key="4">
    <source>
        <dbReference type="PROSITE-ProRule" id="PRU01330"/>
    </source>
</evidence>
<evidence type="ECO:0000313" key="8">
    <source>
        <dbReference type="EMBL" id="MEQ6887534.1"/>
    </source>
</evidence>
<evidence type="ECO:0000256" key="5">
    <source>
        <dbReference type="RuleBase" id="RU000384"/>
    </source>
</evidence>
<comment type="similarity">
    <text evidence="4 5">Belongs to the glutamine synthetase family.</text>
</comment>
<accession>A0ABV1N1C1</accession>
<protein>
    <submittedName>
        <fullName evidence="8">Glutamine synthetase family protein</fullName>
        <ecNumber evidence="8">6.3.1.-</ecNumber>
    </submittedName>
</protein>
<dbReference type="EC" id="6.3.1.-" evidence="8"/>
<dbReference type="Proteomes" id="UP001472978">
    <property type="component" value="Unassembled WGS sequence"/>
</dbReference>
<dbReference type="PANTHER" id="PTHR43785:SF12">
    <property type="entry name" value="TYPE-1 GLUTAMINE SYNTHETASE 2"/>
    <property type="match status" value="1"/>
</dbReference>
<dbReference type="SUPFAM" id="SSF54368">
    <property type="entry name" value="Glutamine synthetase, N-terminal domain"/>
    <property type="match status" value="1"/>
</dbReference>
<evidence type="ECO:0000259" key="6">
    <source>
        <dbReference type="PROSITE" id="PS51986"/>
    </source>
</evidence>
<dbReference type="GO" id="GO:0016874">
    <property type="term" value="F:ligase activity"/>
    <property type="evidence" value="ECO:0007669"/>
    <property type="project" value="UniProtKB-KW"/>
</dbReference>
<dbReference type="InterPro" id="IPR014746">
    <property type="entry name" value="Gln_synth/guanido_kin_cat_dom"/>
</dbReference>
<evidence type="ECO:0000313" key="9">
    <source>
        <dbReference type="Proteomes" id="UP001472978"/>
    </source>
</evidence>
<proteinExistence type="inferred from homology"/>
<feature type="domain" description="GS catalytic" evidence="7">
    <location>
        <begin position="123"/>
        <end position="456"/>
    </location>
</feature>
<dbReference type="PROSITE" id="PS51986">
    <property type="entry name" value="GS_BETA_GRASP"/>
    <property type="match status" value="1"/>
</dbReference>
<evidence type="ECO:0000256" key="1">
    <source>
        <dbReference type="ARBA" id="ARBA00022598"/>
    </source>
</evidence>
<dbReference type="RefSeq" id="WP_349757089.1">
    <property type="nucleotide sequence ID" value="NZ_JBEGCI010000002.1"/>
</dbReference>
<feature type="domain" description="GS beta-grasp" evidence="6">
    <location>
        <begin position="20"/>
        <end position="115"/>
    </location>
</feature>
<dbReference type="InterPro" id="IPR008146">
    <property type="entry name" value="Gln_synth_cat_dom"/>
</dbReference>
<dbReference type="EMBL" id="JBEGCI010000002">
    <property type="protein sequence ID" value="MEQ6887534.1"/>
    <property type="molecule type" value="Genomic_DNA"/>
</dbReference>
<keyword evidence="1 8" id="KW-0436">Ligase</keyword>
<dbReference type="InterPro" id="IPR036651">
    <property type="entry name" value="Gln_synt_N_sf"/>
</dbReference>
<organism evidence="8 9">
    <name type="scientific">Halomonas pelophila</name>
    <dbReference type="NCBI Taxonomy" id="3151122"/>
    <lineage>
        <taxon>Bacteria</taxon>
        <taxon>Pseudomonadati</taxon>
        <taxon>Pseudomonadota</taxon>
        <taxon>Gammaproteobacteria</taxon>
        <taxon>Oceanospirillales</taxon>
        <taxon>Halomonadaceae</taxon>
        <taxon>Halomonas</taxon>
    </lineage>
</organism>
<dbReference type="SMART" id="SM01230">
    <property type="entry name" value="Gln-synt_C"/>
    <property type="match status" value="1"/>
</dbReference>
<dbReference type="Gene3D" id="3.10.20.70">
    <property type="entry name" value="Glutamine synthetase, N-terminal domain"/>
    <property type="match status" value="1"/>
</dbReference>
<dbReference type="SUPFAM" id="SSF55931">
    <property type="entry name" value="Glutamine synthetase/guanido kinase"/>
    <property type="match status" value="1"/>
</dbReference>
<dbReference type="PANTHER" id="PTHR43785">
    <property type="entry name" value="GAMMA-GLUTAMYLPUTRESCINE SYNTHETASE"/>
    <property type="match status" value="1"/>
</dbReference>
<keyword evidence="3" id="KW-0067">ATP-binding</keyword>
<gene>
    <name evidence="8" type="ORF">ABE957_02450</name>
</gene>
<dbReference type="Gene3D" id="3.30.590.10">
    <property type="entry name" value="Glutamine synthetase/guanido kinase, catalytic domain"/>
    <property type="match status" value="1"/>
</dbReference>
<keyword evidence="9" id="KW-1185">Reference proteome</keyword>
<dbReference type="PROSITE" id="PS51987">
    <property type="entry name" value="GS_CATALYTIC"/>
    <property type="match status" value="1"/>
</dbReference>
<evidence type="ECO:0000259" key="7">
    <source>
        <dbReference type="PROSITE" id="PS51987"/>
    </source>
</evidence>
<keyword evidence="2" id="KW-0547">Nucleotide-binding</keyword>